<evidence type="ECO:0000313" key="2">
    <source>
        <dbReference type="Proteomes" id="UP000009168"/>
    </source>
</evidence>
<reference evidence="2" key="1">
    <citation type="journal article" date="2006" name="PLoS Biol.">
        <title>Macronuclear genome sequence of the ciliate Tetrahymena thermophila, a model eukaryote.</title>
        <authorList>
            <person name="Eisen J.A."/>
            <person name="Coyne R.S."/>
            <person name="Wu M."/>
            <person name="Wu D."/>
            <person name="Thiagarajan M."/>
            <person name="Wortman J.R."/>
            <person name="Badger J.H."/>
            <person name="Ren Q."/>
            <person name="Amedeo P."/>
            <person name="Jones K.M."/>
            <person name="Tallon L.J."/>
            <person name="Delcher A.L."/>
            <person name="Salzberg S.L."/>
            <person name="Silva J.C."/>
            <person name="Haas B.J."/>
            <person name="Majoros W.H."/>
            <person name="Farzad M."/>
            <person name="Carlton J.M."/>
            <person name="Smith R.K. Jr."/>
            <person name="Garg J."/>
            <person name="Pearlman R.E."/>
            <person name="Karrer K.M."/>
            <person name="Sun L."/>
            <person name="Manning G."/>
            <person name="Elde N.C."/>
            <person name="Turkewitz A.P."/>
            <person name="Asai D.J."/>
            <person name="Wilkes D.E."/>
            <person name="Wang Y."/>
            <person name="Cai H."/>
            <person name="Collins K."/>
            <person name="Stewart B.A."/>
            <person name="Lee S.R."/>
            <person name="Wilamowska K."/>
            <person name="Weinberg Z."/>
            <person name="Ruzzo W.L."/>
            <person name="Wloga D."/>
            <person name="Gaertig J."/>
            <person name="Frankel J."/>
            <person name="Tsao C.-C."/>
            <person name="Gorovsky M.A."/>
            <person name="Keeling P.J."/>
            <person name="Waller R.F."/>
            <person name="Patron N.J."/>
            <person name="Cherry J.M."/>
            <person name="Stover N.A."/>
            <person name="Krieger C.J."/>
            <person name="del Toro C."/>
            <person name="Ryder H.F."/>
            <person name="Williamson S.C."/>
            <person name="Barbeau R.A."/>
            <person name="Hamilton E.P."/>
            <person name="Orias E."/>
        </authorList>
    </citation>
    <scope>NUCLEOTIDE SEQUENCE [LARGE SCALE GENOMIC DNA]</scope>
    <source>
        <strain evidence="2">SB210</strain>
    </source>
</reference>
<dbReference type="SMART" id="SM00028">
    <property type="entry name" value="TPR"/>
    <property type="match status" value="4"/>
</dbReference>
<dbReference type="GeneID" id="7846041"/>
<dbReference type="Gene3D" id="1.25.40.10">
    <property type="entry name" value="Tetratricopeptide repeat domain"/>
    <property type="match status" value="2"/>
</dbReference>
<dbReference type="HOGENOM" id="CLU_059672_0_0_1"/>
<dbReference type="InterPro" id="IPR011990">
    <property type="entry name" value="TPR-like_helical_dom_sf"/>
</dbReference>
<dbReference type="RefSeq" id="XP_001008235.1">
    <property type="nucleotide sequence ID" value="XM_001008235.1"/>
</dbReference>
<organism evidence="1 2">
    <name type="scientific">Tetrahymena thermophila (strain SB210)</name>
    <dbReference type="NCBI Taxonomy" id="312017"/>
    <lineage>
        <taxon>Eukaryota</taxon>
        <taxon>Sar</taxon>
        <taxon>Alveolata</taxon>
        <taxon>Ciliophora</taxon>
        <taxon>Intramacronucleata</taxon>
        <taxon>Oligohymenophorea</taxon>
        <taxon>Hymenostomatida</taxon>
        <taxon>Tetrahymenina</taxon>
        <taxon>Tetrahymenidae</taxon>
        <taxon>Tetrahymena</taxon>
    </lineage>
</organism>
<dbReference type="OrthoDB" id="2335338at2759"/>
<dbReference type="KEGG" id="tet:TTHERM_00011560"/>
<sequence length="383" mass="46222">MSLEFREIHVFYAQKQVITFNDQIDLVKNRVENQLKAQPKDIKLLLVMAQIYHLYYNNYKLALNLIKKVLQIDPKNVDARLDLVDIMKYHSVGESSGKQTLLEECLELDKYYWRIYFIQLKVYDSMKLSNLFLLSKAIEYLEMFPNNFWLKTYYLQIDTDMSQQNKIQDLTYLKESEYLDFEMLRRLAYITKNQQEKDFSILCEEYSIRLNPNSFYSLNNLAYSIAKYKDNQQKSIEYYKKALEQNPNYFTTLKNLVITYEDIKDYTNSLQYLKRILRQNKKSEFAYRMMIGNSFKDQEFKIGLFFAKKSVELFPNQFDLLISYLDLIVRSSGYQIYDYEEFEIVSFQAMKYKTKNVSENDLDFICQNLIYIYSQNNLIDDFW</sequence>
<protein>
    <submittedName>
        <fullName evidence="1">Tetratricopeptide repeat protein</fullName>
    </submittedName>
</protein>
<proteinExistence type="predicted"/>
<keyword evidence="2" id="KW-1185">Reference proteome</keyword>
<dbReference type="EMBL" id="GG662845">
    <property type="protein sequence ID" value="EAR87990.1"/>
    <property type="molecule type" value="Genomic_DNA"/>
</dbReference>
<dbReference type="Proteomes" id="UP000009168">
    <property type="component" value="Unassembled WGS sequence"/>
</dbReference>
<dbReference type="InterPro" id="IPR019734">
    <property type="entry name" value="TPR_rpt"/>
</dbReference>
<accession>Q22RY2</accession>
<gene>
    <name evidence="1" type="ORF">TTHERM_00011560</name>
</gene>
<evidence type="ECO:0000313" key="1">
    <source>
        <dbReference type="EMBL" id="EAR87990.1"/>
    </source>
</evidence>
<dbReference type="SUPFAM" id="SSF48452">
    <property type="entry name" value="TPR-like"/>
    <property type="match status" value="2"/>
</dbReference>
<dbReference type="AlphaFoldDB" id="Q22RY2"/>
<dbReference type="InParanoid" id="Q22RY2"/>
<name>Q22RY2_TETTS</name>